<feature type="DNA-binding region" description="H-T-H motif" evidence="2">
    <location>
        <begin position="33"/>
        <end position="52"/>
    </location>
</feature>
<organism evidence="4 5">
    <name type="scientific">Ligilactobacillus salitolerans</name>
    <dbReference type="NCBI Taxonomy" id="1808352"/>
    <lineage>
        <taxon>Bacteria</taxon>
        <taxon>Bacillati</taxon>
        <taxon>Bacillota</taxon>
        <taxon>Bacilli</taxon>
        <taxon>Lactobacillales</taxon>
        <taxon>Lactobacillaceae</taxon>
        <taxon>Ligilactobacillus</taxon>
    </lineage>
</organism>
<reference evidence="4 5" key="1">
    <citation type="journal article" date="2019" name="Int. J. Syst. Evol. Microbiol.">
        <title>Lactobacillus salitolerans sp. nov., a novel lactic acid bacterium isolated from spent mushroom substrates.</title>
        <authorList>
            <person name="Tohno M."/>
            <person name="Tanizawa Y."/>
            <person name="Kojima Y."/>
            <person name="Sakamoto M."/>
            <person name="Nakamura Y."/>
            <person name="Ohkuma M."/>
            <person name="Kobayashi H."/>
        </authorList>
    </citation>
    <scope>NUCLEOTIDE SEQUENCE [LARGE SCALE GENOMIC DNA]</scope>
    <source>
        <strain evidence="4 5">YK43</strain>
    </source>
</reference>
<dbReference type="Pfam" id="PF14278">
    <property type="entry name" value="TetR_C_8"/>
    <property type="match status" value="1"/>
</dbReference>
<keyword evidence="5" id="KW-1185">Reference proteome</keyword>
<dbReference type="InterPro" id="IPR001647">
    <property type="entry name" value="HTH_TetR"/>
</dbReference>
<accession>A0A401IVI1</accession>
<dbReference type="PANTHER" id="PTHR43479">
    <property type="entry name" value="ACREF/ENVCD OPERON REPRESSOR-RELATED"/>
    <property type="match status" value="1"/>
</dbReference>
<dbReference type="PROSITE" id="PS50977">
    <property type="entry name" value="HTH_TETR_2"/>
    <property type="match status" value="1"/>
</dbReference>
<dbReference type="RefSeq" id="WP_124977926.1">
    <property type="nucleotide sequence ID" value="NZ_BFFP01000039.1"/>
</dbReference>
<evidence type="ECO:0000256" key="2">
    <source>
        <dbReference type="PROSITE-ProRule" id="PRU00335"/>
    </source>
</evidence>
<sequence length="196" mass="22415">MTAKTDLRIKKSKYAIQQAFWKLLLAEDFQKITIKQILLEAQVNRATFYKYYANKYELLDAVEEKLLAEFEKMTKNVPESILGVNLDQTALNGYYQQLAQYIYHNGSKFSALLAANGDPAFINKLIATDQKIWYQKNLIEHLTVAEHYAAVAAIGMATSLISEWVKSSFAESPQEFVQIMQKIISPFLTGQTIFKK</sequence>
<dbReference type="AlphaFoldDB" id="A0A401IVI1"/>
<dbReference type="GO" id="GO:0003677">
    <property type="term" value="F:DNA binding"/>
    <property type="evidence" value="ECO:0007669"/>
    <property type="project" value="UniProtKB-UniRule"/>
</dbReference>
<protein>
    <submittedName>
        <fullName evidence="4">TetR family transcriptional regulator</fullName>
    </submittedName>
</protein>
<evidence type="ECO:0000313" key="4">
    <source>
        <dbReference type="EMBL" id="GBG95539.1"/>
    </source>
</evidence>
<dbReference type="SUPFAM" id="SSF46689">
    <property type="entry name" value="Homeodomain-like"/>
    <property type="match status" value="1"/>
</dbReference>
<dbReference type="InterPro" id="IPR009057">
    <property type="entry name" value="Homeodomain-like_sf"/>
</dbReference>
<evidence type="ECO:0000259" key="3">
    <source>
        <dbReference type="PROSITE" id="PS50977"/>
    </source>
</evidence>
<dbReference type="InterPro" id="IPR050624">
    <property type="entry name" value="HTH-type_Tx_Regulator"/>
</dbReference>
<dbReference type="Proteomes" id="UP000286848">
    <property type="component" value="Unassembled WGS sequence"/>
</dbReference>
<dbReference type="PANTHER" id="PTHR43479:SF7">
    <property type="entry name" value="TETR-FAMILY TRANSCRIPTIONAL REGULATOR"/>
    <property type="match status" value="1"/>
</dbReference>
<feature type="domain" description="HTH tetR-type" evidence="3">
    <location>
        <begin position="10"/>
        <end position="70"/>
    </location>
</feature>
<proteinExistence type="predicted"/>
<dbReference type="InterPro" id="IPR039532">
    <property type="entry name" value="TetR_C_Firmicutes"/>
</dbReference>
<dbReference type="EMBL" id="BFFP01000039">
    <property type="protein sequence ID" value="GBG95539.1"/>
    <property type="molecule type" value="Genomic_DNA"/>
</dbReference>
<evidence type="ECO:0000313" key="5">
    <source>
        <dbReference type="Proteomes" id="UP000286848"/>
    </source>
</evidence>
<dbReference type="Pfam" id="PF00440">
    <property type="entry name" value="TetR_N"/>
    <property type="match status" value="1"/>
</dbReference>
<dbReference type="OrthoDB" id="9810250at2"/>
<comment type="caution">
    <text evidence="4">The sequence shown here is derived from an EMBL/GenBank/DDBJ whole genome shotgun (WGS) entry which is preliminary data.</text>
</comment>
<dbReference type="Gene3D" id="1.10.357.10">
    <property type="entry name" value="Tetracycline Repressor, domain 2"/>
    <property type="match status" value="1"/>
</dbReference>
<gene>
    <name evidence="4" type="ORF">LFYK43_19980</name>
</gene>
<name>A0A401IVI1_9LACO</name>
<evidence type="ECO:0000256" key="1">
    <source>
        <dbReference type="ARBA" id="ARBA00023125"/>
    </source>
</evidence>
<keyword evidence="1 2" id="KW-0238">DNA-binding</keyword>